<dbReference type="PANTHER" id="PTHR30146">
    <property type="entry name" value="LACI-RELATED TRANSCRIPTIONAL REPRESSOR"/>
    <property type="match status" value="1"/>
</dbReference>
<dbReference type="EMBL" id="CP002630">
    <property type="protein sequence ID" value="AEB12306.1"/>
    <property type="molecule type" value="Genomic_DNA"/>
</dbReference>
<evidence type="ECO:0000313" key="6">
    <source>
        <dbReference type="Proteomes" id="UP000007030"/>
    </source>
</evidence>
<keyword evidence="3" id="KW-0804">Transcription</keyword>
<dbReference type="Gene3D" id="1.10.260.40">
    <property type="entry name" value="lambda repressor-like DNA-binding domains"/>
    <property type="match status" value="1"/>
</dbReference>
<protein>
    <submittedName>
        <fullName evidence="5">Transcriptional regulator, LacI family</fullName>
    </submittedName>
</protein>
<dbReference type="Proteomes" id="UP000007030">
    <property type="component" value="Chromosome"/>
</dbReference>
<dbReference type="RefSeq" id="WP_013704353.1">
    <property type="nucleotide sequence ID" value="NC_015387.1"/>
</dbReference>
<evidence type="ECO:0000259" key="4">
    <source>
        <dbReference type="PROSITE" id="PS50932"/>
    </source>
</evidence>
<dbReference type="HOGENOM" id="CLU_037628_6_0_0"/>
<dbReference type="KEGG" id="mhd:Marky_1571"/>
<keyword evidence="2" id="KW-0238">DNA-binding</keyword>
<dbReference type="SUPFAM" id="SSF53822">
    <property type="entry name" value="Periplasmic binding protein-like I"/>
    <property type="match status" value="1"/>
</dbReference>
<dbReference type="GO" id="GO:0003700">
    <property type="term" value="F:DNA-binding transcription factor activity"/>
    <property type="evidence" value="ECO:0007669"/>
    <property type="project" value="TreeGrafter"/>
</dbReference>
<feature type="domain" description="HTH lacI-type" evidence="4">
    <location>
        <begin position="21"/>
        <end position="75"/>
    </location>
</feature>
<keyword evidence="1" id="KW-0805">Transcription regulation</keyword>
<accession>F2NQU2</accession>
<dbReference type="InterPro" id="IPR028082">
    <property type="entry name" value="Peripla_BP_I"/>
</dbReference>
<dbReference type="PANTHER" id="PTHR30146:SF120">
    <property type="entry name" value="ALANINE RACEMASE"/>
    <property type="match status" value="1"/>
</dbReference>
<dbReference type="Gene3D" id="3.40.50.2300">
    <property type="match status" value="2"/>
</dbReference>
<dbReference type="eggNOG" id="COG1609">
    <property type="taxonomic scope" value="Bacteria"/>
</dbReference>
<sequence length="359" mass="40107">MLDCIWKLTRSVSTGCHEEKITIHEVAKHAGVGIGTVSRVINNHPSVRPETRARVLAAMEALGYTPNPHARRIAGGRSYTVSVMLPFIATEFYTRLVEGIERVLSEQRYDLALFPILTKRRLERFLTSHTLAYQTDGLIVASYNLAELFPGGHLPTDRPVVFVDAQSPRHDSVYLDNRLGGRIAAEYLMRFPGGLYAIGVEEELDQAFKNTGFAERIQGFQETLAQHNRPLPPRHVFKTRFSAEGGRLALQHFLRQGSPPFNIFATADLVALGVIEEAQRLKLNIGQDVRVLGFDGQPWTEAKGISTLMQPVEAMGERAATLLLERMEGHKGRPRSVRFEPILIERTSTGYPPDAVYVP</sequence>
<dbReference type="InterPro" id="IPR046335">
    <property type="entry name" value="LacI/GalR-like_sensor"/>
</dbReference>
<evidence type="ECO:0000313" key="5">
    <source>
        <dbReference type="EMBL" id="AEB12306.1"/>
    </source>
</evidence>
<name>F2NQU2_MARHT</name>
<dbReference type="Pfam" id="PF13377">
    <property type="entry name" value="Peripla_BP_3"/>
    <property type="match status" value="1"/>
</dbReference>
<proteinExistence type="predicted"/>
<dbReference type="InterPro" id="IPR010982">
    <property type="entry name" value="Lambda_DNA-bd_dom_sf"/>
</dbReference>
<dbReference type="GO" id="GO:0000976">
    <property type="term" value="F:transcription cis-regulatory region binding"/>
    <property type="evidence" value="ECO:0007669"/>
    <property type="project" value="TreeGrafter"/>
</dbReference>
<dbReference type="CDD" id="cd01392">
    <property type="entry name" value="HTH_LacI"/>
    <property type="match status" value="1"/>
</dbReference>
<dbReference type="PROSITE" id="PS00356">
    <property type="entry name" value="HTH_LACI_1"/>
    <property type="match status" value="1"/>
</dbReference>
<gene>
    <name evidence="5" type="ordered locus">Marky_1571</name>
</gene>
<keyword evidence="6" id="KW-1185">Reference proteome</keyword>
<dbReference type="AlphaFoldDB" id="F2NQU2"/>
<evidence type="ECO:0000256" key="2">
    <source>
        <dbReference type="ARBA" id="ARBA00023125"/>
    </source>
</evidence>
<dbReference type="PROSITE" id="PS50932">
    <property type="entry name" value="HTH_LACI_2"/>
    <property type="match status" value="1"/>
</dbReference>
<dbReference type="STRING" id="869210.Marky_1571"/>
<dbReference type="Pfam" id="PF00356">
    <property type="entry name" value="LacI"/>
    <property type="match status" value="1"/>
</dbReference>
<dbReference type="InterPro" id="IPR000843">
    <property type="entry name" value="HTH_LacI"/>
</dbReference>
<organism evidence="5 6">
    <name type="scientific">Marinithermus hydrothermalis (strain DSM 14884 / JCM 11576 / T1)</name>
    <dbReference type="NCBI Taxonomy" id="869210"/>
    <lineage>
        <taxon>Bacteria</taxon>
        <taxon>Thermotogati</taxon>
        <taxon>Deinococcota</taxon>
        <taxon>Deinococci</taxon>
        <taxon>Thermales</taxon>
        <taxon>Thermaceae</taxon>
        <taxon>Marinithermus</taxon>
    </lineage>
</organism>
<evidence type="ECO:0000256" key="3">
    <source>
        <dbReference type="ARBA" id="ARBA00023163"/>
    </source>
</evidence>
<dbReference type="SMART" id="SM00354">
    <property type="entry name" value="HTH_LACI"/>
    <property type="match status" value="1"/>
</dbReference>
<dbReference type="SUPFAM" id="SSF47413">
    <property type="entry name" value="lambda repressor-like DNA-binding domains"/>
    <property type="match status" value="1"/>
</dbReference>
<reference evidence="5 6" key="1">
    <citation type="journal article" date="2012" name="Stand. Genomic Sci.">
        <title>Complete genome sequence of the aerobic, heterotroph Marinithermus hydrothermalis type strain (T1(T)) from a deep-sea hydrothermal vent chimney.</title>
        <authorList>
            <person name="Copeland A."/>
            <person name="Gu W."/>
            <person name="Yasawong M."/>
            <person name="Lapidus A."/>
            <person name="Lucas S."/>
            <person name="Deshpande S."/>
            <person name="Pagani I."/>
            <person name="Tapia R."/>
            <person name="Cheng J.F."/>
            <person name="Goodwin L.A."/>
            <person name="Pitluck S."/>
            <person name="Liolios K."/>
            <person name="Ivanova N."/>
            <person name="Mavromatis K."/>
            <person name="Mikhailova N."/>
            <person name="Pati A."/>
            <person name="Chen A."/>
            <person name="Palaniappan K."/>
            <person name="Land M."/>
            <person name="Pan C."/>
            <person name="Brambilla E.M."/>
            <person name="Rohde M."/>
            <person name="Tindall B.J."/>
            <person name="Sikorski J."/>
            <person name="Goker M."/>
            <person name="Detter J.C."/>
            <person name="Bristow J."/>
            <person name="Eisen J.A."/>
            <person name="Markowitz V."/>
            <person name="Hugenholtz P."/>
            <person name="Kyrpides N.C."/>
            <person name="Klenk H.P."/>
            <person name="Woyke T."/>
        </authorList>
    </citation>
    <scope>NUCLEOTIDE SEQUENCE [LARGE SCALE GENOMIC DNA]</scope>
    <source>
        <strain evidence="6">DSM 14884 / JCM 11576 / T1</strain>
    </source>
</reference>
<evidence type="ECO:0000256" key="1">
    <source>
        <dbReference type="ARBA" id="ARBA00023015"/>
    </source>
</evidence>